<name>A0A6J7RL88_9ZZZZ</name>
<sequence length="410" mass="43655">MTQAVVEPPFLADRRAAAAAALAALELPSFHGVPGWEFTPIEGLELDSFAPAAAGDEESASPLLELATEGAIRASTEDPGLGAPVVMPLALAAERYPEIVEKHLGSVVSDAESPFIARNEALWSDGLLVYVPKGVEVSEPIIVNTVHEVAGSALHWRLLVVLEEGAKAEIWHQTLSADTEAEGLVNGVVELVVGAAANLRFVDAQALSESSWVFGSQRAVIERDASLDWITLGFGSANGKIFLETKLAGPGADARVTGAYATRGRQHVDYDTLQEHAAADTTSDLAFRGILGGRSHAVWRGMIQVDEGAQRTDAFQESRNLLVSRKAHADAIPGLEILANDVRCTHAAAIAQVDPEQLFYLRSHGLDEADAHRLVVEGFLHALVERFEEGPVRDAIAAAIDARLQLTLAA</sequence>
<dbReference type="InterPro" id="IPR011542">
    <property type="entry name" value="SUF_FeS_clus_asmbl_SufD"/>
</dbReference>
<protein>
    <submittedName>
        <fullName evidence="4">Unannotated protein</fullName>
    </submittedName>
</protein>
<dbReference type="EMBL" id="CAESAO010000004">
    <property type="protein sequence ID" value="CAB4334691.1"/>
    <property type="molecule type" value="Genomic_DNA"/>
</dbReference>
<dbReference type="InterPro" id="IPR037284">
    <property type="entry name" value="SUF_FeS_clus_asmbl_SufBD_sf"/>
</dbReference>
<feature type="domain" description="SUF system FeS cluster assembly SufBD core" evidence="1">
    <location>
        <begin position="151"/>
        <end position="379"/>
    </location>
</feature>
<dbReference type="Pfam" id="PF19295">
    <property type="entry name" value="SufBD_N"/>
    <property type="match status" value="1"/>
</dbReference>
<dbReference type="AlphaFoldDB" id="A0A6J7RL88"/>
<accession>A0A6J7RL88</accession>
<dbReference type="EMBL" id="CAFBPX010000018">
    <property type="protein sequence ID" value="CAB5029619.1"/>
    <property type="molecule type" value="Genomic_DNA"/>
</dbReference>
<dbReference type="SUPFAM" id="SSF101960">
    <property type="entry name" value="Stabilizer of iron transporter SufD"/>
    <property type="match status" value="1"/>
</dbReference>
<feature type="domain" description="SUF system FeS cluster assembly SufBD N-terminal" evidence="2">
    <location>
        <begin position="85"/>
        <end position="141"/>
    </location>
</feature>
<reference evidence="4" key="1">
    <citation type="submission" date="2020-05" db="EMBL/GenBank/DDBJ databases">
        <authorList>
            <person name="Chiriac C."/>
            <person name="Salcher M."/>
            <person name="Ghai R."/>
            <person name="Kavagutti S V."/>
        </authorList>
    </citation>
    <scope>NUCLEOTIDE SEQUENCE</scope>
</reference>
<dbReference type="GO" id="GO:0016226">
    <property type="term" value="P:iron-sulfur cluster assembly"/>
    <property type="evidence" value="ECO:0007669"/>
    <property type="project" value="InterPro"/>
</dbReference>
<gene>
    <name evidence="3" type="ORF">UFOPK3522_00094</name>
    <name evidence="4" type="ORF">UFOPK4175_00188</name>
</gene>
<organism evidence="4">
    <name type="scientific">freshwater metagenome</name>
    <dbReference type="NCBI Taxonomy" id="449393"/>
    <lineage>
        <taxon>unclassified sequences</taxon>
        <taxon>metagenomes</taxon>
        <taxon>ecological metagenomes</taxon>
    </lineage>
</organism>
<dbReference type="InterPro" id="IPR000825">
    <property type="entry name" value="SUF_FeS_clus_asmbl_SufBD_core"/>
</dbReference>
<dbReference type="InterPro" id="IPR055346">
    <property type="entry name" value="Fe-S_cluster_assembly_SufBD"/>
</dbReference>
<dbReference type="Pfam" id="PF01458">
    <property type="entry name" value="SUFBD_core"/>
    <property type="match status" value="1"/>
</dbReference>
<evidence type="ECO:0000259" key="2">
    <source>
        <dbReference type="Pfam" id="PF19295"/>
    </source>
</evidence>
<dbReference type="NCBIfam" id="TIGR01981">
    <property type="entry name" value="sufD"/>
    <property type="match status" value="1"/>
</dbReference>
<dbReference type="PANTHER" id="PTHR43575:SF1">
    <property type="entry name" value="PROTEIN ABCI7, CHLOROPLASTIC"/>
    <property type="match status" value="1"/>
</dbReference>
<dbReference type="PANTHER" id="PTHR43575">
    <property type="entry name" value="PROTEIN ABCI7, CHLOROPLASTIC"/>
    <property type="match status" value="1"/>
</dbReference>
<evidence type="ECO:0000259" key="1">
    <source>
        <dbReference type="Pfam" id="PF01458"/>
    </source>
</evidence>
<dbReference type="InterPro" id="IPR045595">
    <property type="entry name" value="SufBD_N"/>
</dbReference>
<evidence type="ECO:0000313" key="3">
    <source>
        <dbReference type="EMBL" id="CAB4334691.1"/>
    </source>
</evidence>
<evidence type="ECO:0000313" key="4">
    <source>
        <dbReference type="EMBL" id="CAB5029619.1"/>
    </source>
</evidence>
<proteinExistence type="predicted"/>